<dbReference type="GO" id="GO:0043235">
    <property type="term" value="C:receptor complex"/>
    <property type="evidence" value="ECO:0007669"/>
    <property type="project" value="TreeGrafter"/>
</dbReference>
<protein>
    <recommendedName>
        <fullName evidence="1">Protein kinase domain-containing protein</fullName>
    </recommendedName>
</protein>
<dbReference type="SUPFAM" id="SSF56112">
    <property type="entry name" value="Protein kinase-like (PK-like)"/>
    <property type="match status" value="1"/>
</dbReference>
<dbReference type="GO" id="GO:0005886">
    <property type="term" value="C:plasma membrane"/>
    <property type="evidence" value="ECO:0007669"/>
    <property type="project" value="TreeGrafter"/>
</dbReference>
<dbReference type="AlphaFoldDB" id="A0AAV8WXP0"/>
<dbReference type="Proteomes" id="UP001162156">
    <property type="component" value="Unassembled WGS sequence"/>
</dbReference>
<organism evidence="2 3">
    <name type="scientific">Rhamnusium bicolor</name>
    <dbReference type="NCBI Taxonomy" id="1586634"/>
    <lineage>
        <taxon>Eukaryota</taxon>
        <taxon>Metazoa</taxon>
        <taxon>Ecdysozoa</taxon>
        <taxon>Arthropoda</taxon>
        <taxon>Hexapoda</taxon>
        <taxon>Insecta</taxon>
        <taxon>Pterygota</taxon>
        <taxon>Neoptera</taxon>
        <taxon>Endopterygota</taxon>
        <taxon>Coleoptera</taxon>
        <taxon>Polyphaga</taxon>
        <taxon>Cucujiformia</taxon>
        <taxon>Chrysomeloidea</taxon>
        <taxon>Cerambycidae</taxon>
        <taxon>Lepturinae</taxon>
        <taxon>Rhagiini</taxon>
        <taxon>Rhamnusium</taxon>
    </lineage>
</organism>
<reference evidence="2" key="1">
    <citation type="journal article" date="2023" name="Insect Mol. Biol.">
        <title>Genome sequencing provides insights into the evolution of gene families encoding plant cell wall-degrading enzymes in longhorned beetles.</title>
        <authorList>
            <person name="Shin N.R."/>
            <person name="Okamura Y."/>
            <person name="Kirsch R."/>
            <person name="Pauchet Y."/>
        </authorList>
    </citation>
    <scope>NUCLEOTIDE SEQUENCE</scope>
    <source>
        <strain evidence="2">RBIC_L_NR</strain>
    </source>
</reference>
<gene>
    <name evidence="2" type="ORF">NQ314_016120</name>
</gene>
<dbReference type="InterPro" id="IPR011009">
    <property type="entry name" value="Kinase-like_dom_sf"/>
</dbReference>
<dbReference type="Pfam" id="PF07714">
    <property type="entry name" value="PK_Tyr_Ser-Thr"/>
    <property type="match status" value="1"/>
</dbReference>
<sequence length="151" mass="17608">MCEPHADNSSFSRDLAARNILITSNKVLKISDFGMSRTGSYVNRTSKKIPLRWMAIESIEDQKWDSKTDVWSFGVVLWEIGTLGKRLDRPKICTDDLYALMLRCWSENPAERPSFARLVELLDVKRQKIYVEFNQLSPKYVFPPTRNFNEE</sequence>
<proteinExistence type="predicted"/>
<evidence type="ECO:0000313" key="3">
    <source>
        <dbReference type="Proteomes" id="UP001162156"/>
    </source>
</evidence>
<dbReference type="EMBL" id="JANEYF010004484">
    <property type="protein sequence ID" value="KAJ8931027.1"/>
    <property type="molecule type" value="Genomic_DNA"/>
</dbReference>
<dbReference type="PANTHER" id="PTHR24416:SF594">
    <property type="entry name" value="PROTEIN KINASE DOMAIN-CONTAINING PROTEIN"/>
    <property type="match status" value="1"/>
</dbReference>
<name>A0AAV8WXP0_9CUCU</name>
<comment type="caution">
    <text evidence="2">The sequence shown here is derived from an EMBL/GenBank/DDBJ whole genome shotgun (WGS) entry which is preliminary data.</text>
</comment>
<accession>A0AAV8WXP0</accession>
<dbReference type="Gene3D" id="1.10.510.10">
    <property type="entry name" value="Transferase(Phosphotransferase) domain 1"/>
    <property type="match status" value="1"/>
</dbReference>
<dbReference type="PANTHER" id="PTHR24416">
    <property type="entry name" value="TYROSINE-PROTEIN KINASE RECEPTOR"/>
    <property type="match status" value="1"/>
</dbReference>
<dbReference type="GO" id="GO:0004714">
    <property type="term" value="F:transmembrane receptor protein tyrosine kinase activity"/>
    <property type="evidence" value="ECO:0007669"/>
    <property type="project" value="TreeGrafter"/>
</dbReference>
<dbReference type="InterPro" id="IPR050122">
    <property type="entry name" value="RTK"/>
</dbReference>
<dbReference type="InterPro" id="IPR001245">
    <property type="entry name" value="Ser-Thr/Tyr_kinase_cat_dom"/>
</dbReference>
<feature type="domain" description="Protein kinase" evidence="1">
    <location>
        <begin position="1"/>
        <end position="131"/>
    </location>
</feature>
<dbReference type="GO" id="GO:0005524">
    <property type="term" value="F:ATP binding"/>
    <property type="evidence" value="ECO:0007669"/>
    <property type="project" value="InterPro"/>
</dbReference>
<dbReference type="InterPro" id="IPR000719">
    <property type="entry name" value="Prot_kinase_dom"/>
</dbReference>
<dbReference type="GO" id="GO:0007169">
    <property type="term" value="P:cell surface receptor protein tyrosine kinase signaling pathway"/>
    <property type="evidence" value="ECO:0007669"/>
    <property type="project" value="TreeGrafter"/>
</dbReference>
<dbReference type="PROSITE" id="PS50011">
    <property type="entry name" value="PROTEIN_KINASE_DOM"/>
    <property type="match status" value="1"/>
</dbReference>
<evidence type="ECO:0000313" key="2">
    <source>
        <dbReference type="EMBL" id="KAJ8931027.1"/>
    </source>
</evidence>
<keyword evidence="3" id="KW-1185">Reference proteome</keyword>
<evidence type="ECO:0000259" key="1">
    <source>
        <dbReference type="PROSITE" id="PS50011"/>
    </source>
</evidence>
<dbReference type="PRINTS" id="PR00109">
    <property type="entry name" value="TYRKINASE"/>
</dbReference>